<evidence type="ECO:0000313" key="5">
    <source>
        <dbReference type="Proteomes" id="UP000183469"/>
    </source>
</evidence>
<dbReference type="RefSeq" id="WP_074670468.1">
    <property type="nucleotide sequence ID" value="NZ_FNQG01000002.1"/>
</dbReference>
<dbReference type="InterPro" id="IPR027417">
    <property type="entry name" value="P-loop_NTPase"/>
</dbReference>
<dbReference type="PANTHER" id="PTHR43514">
    <property type="entry name" value="ABC TRANSPORTER I FAMILY MEMBER 10"/>
    <property type="match status" value="1"/>
</dbReference>
<dbReference type="InterPro" id="IPR003593">
    <property type="entry name" value="AAA+_ATPase"/>
</dbReference>
<protein>
    <submittedName>
        <fullName evidence="4">Molybdate transport system ATP-binding protein</fullName>
    </submittedName>
</protein>
<dbReference type="AlphaFoldDB" id="A0A1H3VM34"/>
<dbReference type="SUPFAM" id="SSF52540">
    <property type="entry name" value="P-loop containing nucleoside triphosphate hydrolases"/>
    <property type="match status" value="1"/>
</dbReference>
<proteinExistence type="predicted"/>
<dbReference type="EMBL" id="FNQG01000002">
    <property type="protein sequence ID" value="SDZ75857.1"/>
    <property type="molecule type" value="Genomic_DNA"/>
</dbReference>
<dbReference type="PANTHER" id="PTHR43514:SF1">
    <property type="entry name" value="SULFATE_THIOSULFATE IMPORT ATP-BINDING PROTEIN CYSA"/>
    <property type="match status" value="1"/>
</dbReference>
<dbReference type="Proteomes" id="UP000183469">
    <property type="component" value="Unassembled WGS sequence"/>
</dbReference>
<dbReference type="Gene3D" id="3.40.50.300">
    <property type="entry name" value="P-loop containing nucleotide triphosphate hydrolases"/>
    <property type="match status" value="1"/>
</dbReference>
<dbReference type="OrthoDB" id="9802264at2"/>
<dbReference type="InterPro" id="IPR003439">
    <property type="entry name" value="ABC_transporter-like_ATP-bd"/>
</dbReference>
<keyword evidence="1" id="KW-0547">Nucleotide-binding</keyword>
<gene>
    <name evidence="4" type="ORF">SAMN05660648_00390</name>
</gene>
<reference evidence="4 5" key="1">
    <citation type="submission" date="2016-10" db="EMBL/GenBank/DDBJ databases">
        <authorList>
            <person name="de Groot N.N."/>
        </authorList>
    </citation>
    <scope>NUCLEOTIDE SEQUENCE [LARGE SCALE GENOMIC DNA]</scope>
    <source>
        <strain evidence="4 5">DSM 2872</strain>
    </source>
</reference>
<evidence type="ECO:0000256" key="2">
    <source>
        <dbReference type="ARBA" id="ARBA00022840"/>
    </source>
</evidence>
<dbReference type="InterPro" id="IPR050334">
    <property type="entry name" value="Molybdenum_import_ModC"/>
</dbReference>
<dbReference type="GO" id="GO:0005524">
    <property type="term" value="F:ATP binding"/>
    <property type="evidence" value="ECO:0007669"/>
    <property type="project" value="UniProtKB-KW"/>
</dbReference>
<evidence type="ECO:0000259" key="3">
    <source>
        <dbReference type="PROSITE" id="PS50893"/>
    </source>
</evidence>
<keyword evidence="2 4" id="KW-0067">ATP-binding</keyword>
<dbReference type="PROSITE" id="PS50893">
    <property type="entry name" value="ABC_TRANSPORTER_2"/>
    <property type="match status" value="1"/>
</dbReference>
<evidence type="ECO:0000256" key="1">
    <source>
        <dbReference type="ARBA" id="ARBA00022741"/>
    </source>
</evidence>
<evidence type="ECO:0000313" key="4">
    <source>
        <dbReference type="EMBL" id="SDZ75857.1"/>
    </source>
</evidence>
<dbReference type="Pfam" id="PF00005">
    <property type="entry name" value="ABC_tran"/>
    <property type="match status" value="1"/>
</dbReference>
<dbReference type="PROSITE" id="PS00211">
    <property type="entry name" value="ABC_TRANSPORTER_1"/>
    <property type="match status" value="1"/>
</dbReference>
<accession>A0A1H3VM34</accession>
<dbReference type="SMART" id="SM00382">
    <property type="entry name" value="AAA"/>
    <property type="match status" value="1"/>
</dbReference>
<organism evidence="4 5">
    <name type="scientific">Selenomonas ruminantium</name>
    <dbReference type="NCBI Taxonomy" id="971"/>
    <lineage>
        <taxon>Bacteria</taxon>
        <taxon>Bacillati</taxon>
        <taxon>Bacillota</taxon>
        <taxon>Negativicutes</taxon>
        <taxon>Selenomonadales</taxon>
        <taxon>Selenomonadaceae</taxon>
        <taxon>Selenomonas</taxon>
    </lineage>
</organism>
<feature type="domain" description="ABC transporter" evidence="3">
    <location>
        <begin position="2"/>
        <end position="232"/>
    </location>
</feature>
<dbReference type="InterPro" id="IPR017871">
    <property type="entry name" value="ABC_transporter-like_CS"/>
</dbReference>
<sequence>MELTVNIEKQLRNFTLQADFSLRDEVFALLGASGCGKSMTLKCIAGLEKPDKGRIVLNGRVLYDSEAGINLKPQQRKVGYLFQNYALFPNMTVAENIAFVAGGSHAEKQRRTAENLARFKLEGLAGAYPHELSGGQQQRAALARILAADNELLLLDEPFSALDSYLKWQLELELTAVLQDYHGAALLVSHDRGEVYRLANRIAVINQGKMEAVHTKQGLFQSPDTLAATLLTGCKNVSAARRLAADRIYAEDWQLELQVAGQVPENVHYAAIRAHFMEVKPTMQENTFAMDVVNVVEDVFSYLVMLRRQGTEARPLRWELSKDEWRHLKEPAVLYLYFPPEKIMLMER</sequence>
<name>A0A1H3VM34_SELRU</name>
<dbReference type="GO" id="GO:0016887">
    <property type="term" value="F:ATP hydrolysis activity"/>
    <property type="evidence" value="ECO:0007669"/>
    <property type="project" value="InterPro"/>
</dbReference>